<dbReference type="InterPro" id="IPR036250">
    <property type="entry name" value="AcylCo_DH-like_C"/>
</dbReference>
<evidence type="ECO:0000256" key="1">
    <source>
        <dbReference type="ARBA" id="ARBA00001974"/>
    </source>
</evidence>
<dbReference type="PANTHER" id="PTHR42803:SF1">
    <property type="entry name" value="BROAD-SPECIFICITY LINEAR ACYL-COA DEHYDROGENASE FADE5"/>
    <property type="match status" value="1"/>
</dbReference>
<dbReference type="STRING" id="1629334.Cva_00878"/>
<accession>A0A0K8MCF0</accession>
<reference evidence="6 7" key="1">
    <citation type="submission" date="2015-03" db="EMBL/GenBank/DDBJ databases">
        <title>Caedibacter varicaedens, whole genome shotgun sequence.</title>
        <authorList>
            <person name="Suzuki H."/>
            <person name="Dapper A.L."/>
            <person name="Gibson A.K."/>
            <person name="Jackson C."/>
            <person name="Lee H."/>
            <person name="Pejaver V.R."/>
            <person name="Doak T."/>
            <person name="Lynch M."/>
        </authorList>
    </citation>
    <scope>NUCLEOTIDE SEQUENCE [LARGE SCALE GENOMIC DNA]</scope>
</reference>
<dbReference type="Pfam" id="PF00441">
    <property type="entry name" value="Acyl-CoA_dh_1"/>
    <property type="match status" value="1"/>
</dbReference>
<evidence type="ECO:0000256" key="3">
    <source>
        <dbReference type="ARBA" id="ARBA00023002"/>
    </source>
</evidence>
<proteinExistence type="predicted"/>
<dbReference type="Pfam" id="PF12806">
    <property type="entry name" value="Acyl-CoA_dh_C"/>
    <property type="match status" value="1"/>
</dbReference>
<dbReference type="InterPro" id="IPR025878">
    <property type="entry name" value="Acyl-CoA_dh-like_C_dom"/>
</dbReference>
<dbReference type="Proteomes" id="UP000036771">
    <property type="component" value="Unassembled WGS sequence"/>
</dbReference>
<dbReference type="InterPro" id="IPR009075">
    <property type="entry name" value="AcylCo_DH/oxidase_C"/>
</dbReference>
<dbReference type="OrthoDB" id="5510711at2"/>
<evidence type="ECO:0000259" key="4">
    <source>
        <dbReference type="Pfam" id="PF00441"/>
    </source>
</evidence>
<comment type="cofactor">
    <cofactor evidence="1">
        <name>FAD</name>
        <dbReference type="ChEBI" id="CHEBI:57692"/>
    </cofactor>
</comment>
<keyword evidence="2" id="KW-0285">Flavoprotein</keyword>
<feature type="domain" description="Acetyl-CoA dehydrogenase-like C-terminal" evidence="5">
    <location>
        <begin position="212"/>
        <end position="336"/>
    </location>
</feature>
<dbReference type="PANTHER" id="PTHR42803">
    <property type="entry name" value="ACYL-COA DEHYDROGENASE"/>
    <property type="match status" value="1"/>
</dbReference>
<dbReference type="EMBL" id="BBVC01000036">
    <property type="protein sequence ID" value="GAO98230.1"/>
    <property type="molecule type" value="Genomic_DNA"/>
</dbReference>
<name>A0A0K8MCF0_9PROT</name>
<comment type="caution">
    <text evidence="6">The sequence shown here is derived from an EMBL/GenBank/DDBJ whole genome shotgun (WGS) entry which is preliminary data.</text>
</comment>
<dbReference type="InterPro" id="IPR052166">
    <property type="entry name" value="Diverse_Acyl-CoA_DH"/>
</dbReference>
<evidence type="ECO:0000313" key="6">
    <source>
        <dbReference type="EMBL" id="GAO98230.1"/>
    </source>
</evidence>
<feature type="domain" description="Acyl-CoA dehydrogenase/oxidase C-terminal" evidence="4">
    <location>
        <begin position="28"/>
        <end position="198"/>
    </location>
</feature>
<protein>
    <submittedName>
        <fullName evidence="6">Acyl-CoA dehydrogenase</fullName>
    </submittedName>
</protein>
<keyword evidence="7" id="KW-1185">Reference proteome</keyword>
<keyword evidence="3" id="KW-0560">Oxidoreductase</keyword>
<gene>
    <name evidence="6" type="primary">mmgC</name>
    <name evidence="6" type="ORF">Cva_00878</name>
</gene>
<evidence type="ECO:0000256" key="2">
    <source>
        <dbReference type="ARBA" id="ARBA00022630"/>
    </source>
</evidence>
<organism evidence="6 7">
    <name type="scientific">Caedimonas varicaedens</name>
    <dbReference type="NCBI Taxonomy" id="1629334"/>
    <lineage>
        <taxon>Bacteria</taxon>
        <taxon>Pseudomonadati</taxon>
        <taxon>Pseudomonadota</taxon>
        <taxon>Alphaproteobacteria</taxon>
        <taxon>Holosporales</taxon>
        <taxon>Caedimonadaceae</taxon>
        <taxon>Caedimonas</taxon>
    </lineage>
</organism>
<evidence type="ECO:0000259" key="5">
    <source>
        <dbReference type="Pfam" id="PF12806"/>
    </source>
</evidence>
<sequence>MTVLYVVSYTCVMTFEEAEGYLIGDLYKGVTNMFTMMNSERVAVGNQGLGVGEASYQNAVAYARERLQGRSLSGIKCPDKPADPIIWHPDVRRMLLTMKALNEGNRMLASWVAFHLDLAHRGTNEEEKKAADDFVQLMTPIVKAYLTDCGVDITNLGLQVFGGHGYIRDYGMEQYVRDARIAQIYEGTNGVQSLDLAGRKMPAHMGRYLRPFFHLVSQFIEDQQQDKSLQEFIDPLAKAFGRLQQATLTIAQKGIKAPDEAGAASTDYLKMFGLVASAYLWVRAVLVARQKTESNEKVFYEGKIATARFFMQKLLPQTSSLNASIMAGAHPLMDIPQEAFGPF</sequence>
<dbReference type="GO" id="GO:0016627">
    <property type="term" value="F:oxidoreductase activity, acting on the CH-CH group of donors"/>
    <property type="evidence" value="ECO:0007669"/>
    <property type="project" value="InterPro"/>
</dbReference>
<dbReference type="AlphaFoldDB" id="A0A0K8MCF0"/>
<dbReference type="Gene3D" id="1.20.140.10">
    <property type="entry name" value="Butyryl-CoA Dehydrogenase, subunit A, domain 3"/>
    <property type="match status" value="1"/>
</dbReference>
<dbReference type="SUPFAM" id="SSF47203">
    <property type="entry name" value="Acyl-CoA dehydrogenase C-terminal domain-like"/>
    <property type="match status" value="1"/>
</dbReference>
<evidence type="ECO:0000313" key="7">
    <source>
        <dbReference type="Proteomes" id="UP000036771"/>
    </source>
</evidence>